<dbReference type="AlphaFoldDB" id="A0A5P9Q8Q9"/>
<dbReference type="OrthoDB" id="117402at2"/>
<accession>A0A5P9Q8Q9</accession>
<evidence type="ECO:0000313" key="3">
    <source>
        <dbReference type="EMBL" id="QFU97530.1"/>
    </source>
</evidence>
<dbReference type="SUPFAM" id="SSF52833">
    <property type="entry name" value="Thioredoxin-like"/>
    <property type="match status" value="1"/>
</dbReference>
<dbReference type="KEGG" id="lxl:KDY119_01029"/>
<feature type="domain" description="Thioredoxin" evidence="2">
    <location>
        <begin position="1"/>
        <end position="173"/>
    </location>
</feature>
<dbReference type="EMBL" id="CP045529">
    <property type="protein sequence ID" value="QFU97530.1"/>
    <property type="molecule type" value="Genomic_DNA"/>
</dbReference>
<dbReference type="InterPro" id="IPR013766">
    <property type="entry name" value="Thioredoxin_domain"/>
</dbReference>
<proteinExistence type="inferred from homology"/>
<comment type="similarity">
    <text evidence="1">Belongs to the thioredoxin family. DsbA subfamily.</text>
</comment>
<evidence type="ECO:0000256" key="1">
    <source>
        <dbReference type="ARBA" id="ARBA00005791"/>
    </source>
</evidence>
<keyword evidence="4" id="KW-1185">Reference proteome</keyword>
<sequence>MGHRDALVPASPHVRGNPDAPVTIVEFGDFQCPYCLDAAPVLDELVASSNGHVRLVWRHFPLFEVHPYALTAALASEAAGSQGRFWEMHDALFAHQDDLSDAGLVAVAREVGVGDACVVGESAQEFGDVVEADYADGLAHQVAGTPTLFVNGVRFEGRVTRDRLRAAVEALKLTKAVAR</sequence>
<evidence type="ECO:0000313" key="4">
    <source>
        <dbReference type="Proteomes" id="UP000326702"/>
    </source>
</evidence>
<dbReference type="PROSITE" id="PS51352">
    <property type="entry name" value="THIOREDOXIN_2"/>
    <property type="match status" value="1"/>
</dbReference>
<dbReference type="Pfam" id="PF13462">
    <property type="entry name" value="Thioredoxin_4"/>
    <property type="match status" value="1"/>
</dbReference>
<dbReference type="PANTHER" id="PTHR13887">
    <property type="entry name" value="GLUTATHIONE S-TRANSFERASE KAPPA"/>
    <property type="match status" value="1"/>
</dbReference>
<dbReference type="Gene3D" id="3.40.30.10">
    <property type="entry name" value="Glutaredoxin"/>
    <property type="match status" value="1"/>
</dbReference>
<dbReference type="InterPro" id="IPR036249">
    <property type="entry name" value="Thioredoxin-like_sf"/>
</dbReference>
<dbReference type="PANTHER" id="PTHR13887:SF55">
    <property type="entry name" value="SLR0313 PROTEIN"/>
    <property type="match status" value="1"/>
</dbReference>
<organism evidence="3 4">
    <name type="scientific">Luteimicrobium xylanilyticum</name>
    <dbReference type="NCBI Taxonomy" id="1133546"/>
    <lineage>
        <taxon>Bacteria</taxon>
        <taxon>Bacillati</taxon>
        <taxon>Actinomycetota</taxon>
        <taxon>Actinomycetes</taxon>
        <taxon>Micrococcales</taxon>
        <taxon>Luteimicrobium</taxon>
    </lineage>
</organism>
<reference evidence="3 4" key="1">
    <citation type="submission" date="2019-10" db="EMBL/GenBank/DDBJ databases">
        <title>Genome sequence of Luteimicrobium xylanilyticum HY-24.</title>
        <authorList>
            <person name="Kim D.Y."/>
            <person name="Park H.-Y."/>
        </authorList>
    </citation>
    <scope>NUCLEOTIDE SEQUENCE [LARGE SCALE GENOMIC DNA]</scope>
    <source>
        <strain evidence="3 4">HY-24</strain>
    </source>
</reference>
<protein>
    <submittedName>
        <fullName evidence="3">Na(+)/H(+) antiporter NhaA</fullName>
    </submittedName>
</protein>
<gene>
    <name evidence="3" type="ORF">KDY119_01029</name>
</gene>
<dbReference type="InterPro" id="IPR012336">
    <property type="entry name" value="Thioredoxin-like_fold"/>
</dbReference>
<dbReference type="RefSeq" id="WP_036952162.1">
    <property type="nucleotide sequence ID" value="NZ_BAABIH010000001.1"/>
</dbReference>
<name>A0A5P9Q8Q9_9MICO</name>
<evidence type="ECO:0000259" key="2">
    <source>
        <dbReference type="PROSITE" id="PS51352"/>
    </source>
</evidence>
<dbReference type="Proteomes" id="UP000326702">
    <property type="component" value="Chromosome"/>
</dbReference>